<evidence type="ECO:0000313" key="3">
    <source>
        <dbReference type="Proteomes" id="UP000789759"/>
    </source>
</evidence>
<keyword evidence="1" id="KW-1133">Transmembrane helix</keyword>
<keyword evidence="1" id="KW-0812">Transmembrane</keyword>
<evidence type="ECO:0000256" key="1">
    <source>
        <dbReference type="SAM" id="Phobius"/>
    </source>
</evidence>
<name>A0A9N9E0J0_9GLOM</name>
<proteinExistence type="predicted"/>
<keyword evidence="3" id="KW-1185">Reference proteome</keyword>
<evidence type="ECO:0000313" key="2">
    <source>
        <dbReference type="EMBL" id="CAG8656009.1"/>
    </source>
</evidence>
<keyword evidence="1" id="KW-0472">Membrane</keyword>
<dbReference type="OrthoDB" id="2444892at2759"/>
<accession>A0A9N9E0J0</accession>
<dbReference type="AlphaFoldDB" id="A0A9N9E0J0"/>
<reference evidence="2" key="1">
    <citation type="submission" date="2021-06" db="EMBL/GenBank/DDBJ databases">
        <authorList>
            <person name="Kallberg Y."/>
            <person name="Tangrot J."/>
            <person name="Rosling A."/>
        </authorList>
    </citation>
    <scope>NUCLEOTIDE SEQUENCE</scope>
    <source>
        <strain evidence="2">FL966</strain>
    </source>
</reference>
<feature type="transmembrane region" description="Helical" evidence="1">
    <location>
        <begin position="61"/>
        <end position="78"/>
    </location>
</feature>
<sequence length="202" mass="22809">MLLLQSLLQDAFIITPPSGNTFTPLLPYYTPTTSFCNALQSLLQNAFTTILLPNNAFTALPSYYTFITLLCNASQLLLQNAFTTMLLSALLFHYTLIMLSCNVSQPLLQNASITTPPSDNAFTALLLYYTFTILSYNILKDKTETKTLFEYGIIDFNDSIILEALEQLVILHFKTKIQEYKSKKALFTEVIRVLKTFNVVSN</sequence>
<gene>
    <name evidence="2" type="ORF">CPELLU_LOCUS9574</name>
</gene>
<organism evidence="2 3">
    <name type="scientific">Cetraspora pellucida</name>
    <dbReference type="NCBI Taxonomy" id="1433469"/>
    <lineage>
        <taxon>Eukaryota</taxon>
        <taxon>Fungi</taxon>
        <taxon>Fungi incertae sedis</taxon>
        <taxon>Mucoromycota</taxon>
        <taxon>Glomeromycotina</taxon>
        <taxon>Glomeromycetes</taxon>
        <taxon>Diversisporales</taxon>
        <taxon>Gigasporaceae</taxon>
        <taxon>Cetraspora</taxon>
    </lineage>
</organism>
<feature type="transmembrane region" description="Helical" evidence="1">
    <location>
        <begin position="85"/>
        <end position="108"/>
    </location>
</feature>
<protein>
    <submittedName>
        <fullName evidence="2">24506_t:CDS:1</fullName>
    </submittedName>
</protein>
<comment type="caution">
    <text evidence="2">The sequence shown here is derived from an EMBL/GenBank/DDBJ whole genome shotgun (WGS) entry which is preliminary data.</text>
</comment>
<dbReference type="Proteomes" id="UP000789759">
    <property type="component" value="Unassembled WGS sequence"/>
</dbReference>
<dbReference type="EMBL" id="CAJVQA010007388">
    <property type="protein sequence ID" value="CAG8656009.1"/>
    <property type="molecule type" value="Genomic_DNA"/>
</dbReference>
<feature type="transmembrane region" description="Helical" evidence="1">
    <location>
        <begin position="120"/>
        <end position="139"/>
    </location>
</feature>